<organism evidence="2 3">
    <name type="scientific">Alteromonas mediterranea (strain DSM 17117 / CIP 110805 / LMG 28347 / Deep ecotype)</name>
    <dbReference type="NCBI Taxonomy" id="1774373"/>
    <lineage>
        <taxon>Bacteria</taxon>
        <taxon>Pseudomonadati</taxon>
        <taxon>Pseudomonadota</taxon>
        <taxon>Gammaproteobacteria</taxon>
        <taxon>Alteromonadales</taxon>
        <taxon>Alteromonadaceae</taxon>
        <taxon>Alteromonas/Salinimonas group</taxon>
        <taxon>Alteromonas</taxon>
    </lineage>
</organism>
<keyword evidence="1" id="KW-0175">Coiled coil</keyword>
<accession>F2G647</accession>
<dbReference type="AlphaFoldDB" id="F2G647"/>
<feature type="coiled-coil region" evidence="1">
    <location>
        <begin position="44"/>
        <end position="91"/>
    </location>
</feature>
<reference evidence="2 3" key="2">
    <citation type="journal article" date="2015" name="Antonie Van Leeuwenhoek">
        <title>Ecophysiological diversity of a novel member of the genus Alteromonas, and description of Alteromonas mediterranea sp. nov.</title>
        <authorList>
            <person name="Ivanova E.P."/>
            <person name="Lopez-Perez M."/>
            <person name="Zabalos M."/>
            <person name="Nguyen S.H."/>
            <person name="Webb H.K."/>
            <person name="Ryan J."/>
            <person name="Lagutin K."/>
            <person name="Vyssotski M."/>
            <person name="Crawford R.J."/>
            <person name="Rodriguez-Valera F."/>
        </authorList>
    </citation>
    <scope>NUCLEOTIDE SEQUENCE [LARGE SCALE GENOMIC DNA]</scope>
    <source>
        <strain evidence="3">DSM 17117 / CIP 110805 / LMG 28347 / Deep ecotype</strain>
    </source>
</reference>
<dbReference type="Proteomes" id="UP000001870">
    <property type="component" value="Chromosome"/>
</dbReference>
<evidence type="ECO:0000313" key="2">
    <source>
        <dbReference type="EMBL" id="AEA98565.1"/>
    </source>
</evidence>
<dbReference type="RefSeq" id="WP_012518883.1">
    <property type="nucleotide sequence ID" value="NC_011138.3"/>
</dbReference>
<gene>
    <name evidence="2" type="ordered locus">MADE_1012145</name>
</gene>
<dbReference type="EMBL" id="CP001103">
    <property type="protein sequence ID" value="AEA98565.1"/>
    <property type="molecule type" value="Genomic_DNA"/>
</dbReference>
<evidence type="ECO:0000256" key="1">
    <source>
        <dbReference type="SAM" id="Coils"/>
    </source>
</evidence>
<evidence type="ECO:0000313" key="3">
    <source>
        <dbReference type="Proteomes" id="UP000001870"/>
    </source>
</evidence>
<dbReference type="KEGG" id="amc:MADE_1012145"/>
<name>F2G647_ALTMD</name>
<keyword evidence="3" id="KW-1185">Reference proteome</keyword>
<proteinExistence type="predicted"/>
<protein>
    <submittedName>
        <fullName evidence="2">Uncharacterized protein</fullName>
    </submittedName>
</protein>
<sequence>MSAQSQNPDSIYTQQVKQLINMIYPQESGYGSVFEDARHYFSLTPALEQHIEDLKAQLKKIEGNKNREVLAEQLTKQIKNSSEKLEEERLARLERLGAVSTKIIELCEGDNWQETQQLSAKLLGTIMLLTRGPEGNFARVHMRFKPLYKAVLTLRLVDRLLEHDTIAHKYLSKYREASSRFRGNRYWHDKWKVELGRPLITAALLQDIGLQSPAALTILKGENGTLDEFRLLEESQRKDLLKLNYHFTLKYIVDGLGLPSYVGNNKEERDRFVLTHKEANNFLQSIVKDAFVSKTGLGEIVKIPQIYVSIVLSTKSDYSRMSLPKGYLLIEQLAKKGALNKQLAQDFIDLVGYFPQGFGVTFIPENEKGQEKDQYECAIVIGLNPKHPAEPLCKVVTRNQKYVTSGEQEVIPKSRNLYFPANRKKLMRIGKDRLGEIMSQLSNNFTPDAVDDLVPSFWEPFDFFGYKKHQNLWVKNKYRVG</sequence>
<dbReference type="HOGENOM" id="CLU_551818_0_0_6"/>
<reference evidence="2 3" key="1">
    <citation type="journal article" date="2008" name="ISME J.">
        <title>Comparative genomics of two ecotypes of the marine planktonic copiotroph Alteromonas macleodii suggests alternative lifestyles associated with different kinds of particulate organic matter.</title>
        <authorList>
            <person name="Ivars-Martinez E."/>
            <person name="Martin-Cuadrado A.B."/>
            <person name="D'Auria G."/>
            <person name="Mira A."/>
            <person name="Ferriera S."/>
            <person name="Johnson J."/>
            <person name="Friedman R."/>
            <person name="Rodriguez-Valera F."/>
        </authorList>
    </citation>
    <scope>NUCLEOTIDE SEQUENCE [LARGE SCALE GENOMIC DNA]</scope>
    <source>
        <strain evidence="3">DSM 17117 / CIP 110805 / LMG 28347 / Deep ecotype</strain>
    </source>
</reference>